<dbReference type="CDD" id="cd02440">
    <property type="entry name" value="AdoMet_MTases"/>
    <property type="match status" value="1"/>
</dbReference>
<evidence type="ECO:0000313" key="4">
    <source>
        <dbReference type="EMBL" id="MCP2168518.1"/>
    </source>
</evidence>
<keyword evidence="1" id="KW-0620">Polyamine biosynthesis</keyword>
<dbReference type="InterPro" id="IPR013216">
    <property type="entry name" value="Methyltransf_11"/>
</dbReference>
<dbReference type="Gene3D" id="3.40.50.150">
    <property type="entry name" value="Vaccinia Virus protein VP39"/>
    <property type="match status" value="1"/>
</dbReference>
<dbReference type="NCBIfam" id="NF037959">
    <property type="entry name" value="MFS_SpdSyn"/>
    <property type="match status" value="1"/>
</dbReference>
<evidence type="ECO:0000256" key="2">
    <source>
        <dbReference type="SAM" id="MobiDB-lite"/>
    </source>
</evidence>
<dbReference type="SUPFAM" id="SSF53335">
    <property type="entry name" value="S-adenosyl-L-methionine-dependent methyltransferases"/>
    <property type="match status" value="1"/>
</dbReference>
<keyword evidence="5" id="KW-1185">Reference proteome</keyword>
<dbReference type="EMBL" id="JAMTCK010000014">
    <property type="protein sequence ID" value="MCP2168518.1"/>
    <property type="molecule type" value="Genomic_DNA"/>
</dbReference>
<evidence type="ECO:0000259" key="3">
    <source>
        <dbReference type="Pfam" id="PF08241"/>
    </source>
</evidence>
<proteinExistence type="predicted"/>
<dbReference type="GO" id="GO:0006596">
    <property type="term" value="P:polyamine biosynthetic process"/>
    <property type="evidence" value="ECO:0007669"/>
    <property type="project" value="UniProtKB-KW"/>
</dbReference>
<reference evidence="4" key="1">
    <citation type="submission" date="2022-06" db="EMBL/GenBank/DDBJ databases">
        <title>Genomic Encyclopedia of Archaeal and Bacterial Type Strains, Phase II (KMG-II): from individual species to whole genera.</title>
        <authorList>
            <person name="Goeker M."/>
        </authorList>
    </citation>
    <scope>NUCLEOTIDE SEQUENCE</scope>
    <source>
        <strain evidence="4">DSM 43935</strain>
    </source>
</reference>
<evidence type="ECO:0000256" key="1">
    <source>
        <dbReference type="ARBA" id="ARBA00023115"/>
    </source>
</evidence>
<organism evidence="4 5">
    <name type="scientific">Goodfellowiella coeruleoviolacea</name>
    <dbReference type="NCBI Taxonomy" id="334858"/>
    <lineage>
        <taxon>Bacteria</taxon>
        <taxon>Bacillati</taxon>
        <taxon>Actinomycetota</taxon>
        <taxon>Actinomycetes</taxon>
        <taxon>Pseudonocardiales</taxon>
        <taxon>Pseudonocardiaceae</taxon>
        <taxon>Goodfellowiella</taxon>
    </lineage>
</organism>
<feature type="domain" description="Methyltransferase type 11" evidence="3">
    <location>
        <begin position="78"/>
        <end position="179"/>
    </location>
</feature>
<name>A0AAE3KNB6_9PSEU</name>
<dbReference type="PANTHER" id="PTHR43317:SF1">
    <property type="entry name" value="THERMOSPERMINE SYNTHASE ACAULIS5"/>
    <property type="match status" value="1"/>
</dbReference>
<accession>A0AAE3KNB6</accession>
<feature type="compositionally biased region" description="Polar residues" evidence="2">
    <location>
        <begin position="1"/>
        <end position="12"/>
    </location>
</feature>
<dbReference type="InterPro" id="IPR029063">
    <property type="entry name" value="SAM-dependent_MTases_sf"/>
</dbReference>
<evidence type="ECO:0000313" key="5">
    <source>
        <dbReference type="Proteomes" id="UP001206128"/>
    </source>
</evidence>
<protein>
    <submittedName>
        <fullName evidence="4">Spermidine synthase</fullName>
    </submittedName>
</protein>
<dbReference type="RefSeq" id="WP_253776449.1">
    <property type="nucleotide sequence ID" value="NZ_JAMTCK010000014.1"/>
</dbReference>
<feature type="region of interest" description="Disordered" evidence="2">
    <location>
        <begin position="1"/>
        <end position="23"/>
    </location>
</feature>
<gene>
    <name evidence="4" type="ORF">LX83_005396</name>
</gene>
<sequence length="289" mass="30928">MDANSGPRQTVEQPVRFGNAELLPDPDRPTGWRLVVDGVLQSYVDLSEPTYLRLPYTTWIAQLLDRHWPGHAPVSAVQVGGGGFSLPRYLAATRPGSNQLVFELDDRLVDLVRAHLGLDRVPGLRVRAADGRAGVVALPEDSVDLVVLDAFRGGVVATDLATVEFVRGAARVLRPGGLYASNLWDSGELGFALRAVASATEVFRHAVVFAETGVLLNQRPGNVVLAASDRDLPTADLVAWASSTGNRVFCLTAAQLTEVCGPATPLTEADPLLDAVPPVRSWPRQDQSG</sequence>
<comment type="caution">
    <text evidence="4">The sequence shown here is derived from an EMBL/GenBank/DDBJ whole genome shotgun (WGS) entry which is preliminary data.</text>
</comment>
<dbReference type="GO" id="GO:0008757">
    <property type="term" value="F:S-adenosylmethionine-dependent methyltransferase activity"/>
    <property type="evidence" value="ECO:0007669"/>
    <property type="project" value="InterPro"/>
</dbReference>
<dbReference type="Proteomes" id="UP001206128">
    <property type="component" value="Unassembled WGS sequence"/>
</dbReference>
<dbReference type="Pfam" id="PF08241">
    <property type="entry name" value="Methyltransf_11"/>
    <property type="match status" value="1"/>
</dbReference>
<dbReference type="PANTHER" id="PTHR43317">
    <property type="entry name" value="THERMOSPERMINE SYNTHASE ACAULIS5"/>
    <property type="match status" value="1"/>
</dbReference>
<dbReference type="AlphaFoldDB" id="A0AAE3KNB6"/>